<evidence type="ECO:0000256" key="1">
    <source>
        <dbReference type="SAM" id="MobiDB-lite"/>
    </source>
</evidence>
<keyword evidence="3" id="KW-0732">Signal</keyword>
<evidence type="ECO:0000313" key="5">
    <source>
        <dbReference type="Proteomes" id="UP000800082"/>
    </source>
</evidence>
<keyword evidence="2" id="KW-1133">Transmembrane helix</keyword>
<keyword evidence="2" id="KW-0472">Membrane</keyword>
<keyword evidence="2" id="KW-0812">Transmembrane</keyword>
<dbReference type="Proteomes" id="UP000800082">
    <property type="component" value="Unassembled WGS sequence"/>
</dbReference>
<keyword evidence="5" id="KW-1185">Reference proteome</keyword>
<protein>
    <submittedName>
        <fullName evidence="4">Uncharacterized protein</fullName>
    </submittedName>
</protein>
<feature type="chain" id="PRO_5025409470" evidence="3">
    <location>
        <begin position="19"/>
        <end position="249"/>
    </location>
</feature>
<dbReference type="EMBL" id="ML979056">
    <property type="protein sequence ID" value="KAF1922186.1"/>
    <property type="molecule type" value="Genomic_DNA"/>
</dbReference>
<evidence type="ECO:0000256" key="2">
    <source>
        <dbReference type="SAM" id="Phobius"/>
    </source>
</evidence>
<feature type="non-terminal residue" evidence="4">
    <location>
        <position position="249"/>
    </location>
</feature>
<evidence type="ECO:0000313" key="4">
    <source>
        <dbReference type="EMBL" id="KAF1922186.1"/>
    </source>
</evidence>
<reference evidence="4" key="1">
    <citation type="journal article" date="2020" name="Stud. Mycol.">
        <title>101 Dothideomycetes genomes: a test case for predicting lifestyles and emergence of pathogens.</title>
        <authorList>
            <person name="Haridas S."/>
            <person name="Albert R."/>
            <person name="Binder M."/>
            <person name="Bloem J."/>
            <person name="Labutti K."/>
            <person name="Salamov A."/>
            <person name="Andreopoulos B."/>
            <person name="Baker S."/>
            <person name="Barry K."/>
            <person name="Bills G."/>
            <person name="Bluhm B."/>
            <person name="Cannon C."/>
            <person name="Castanera R."/>
            <person name="Culley D."/>
            <person name="Daum C."/>
            <person name="Ezra D."/>
            <person name="Gonzalez J."/>
            <person name="Henrissat B."/>
            <person name="Kuo A."/>
            <person name="Liang C."/>
            <person name="Lipzen A."/>
            <person name="Lutzoni F."/>
            <person name="Magnuson J."/>
            <person name="Mondo S."/>
            <person name="Nolan M."/>
            <person name="Ohm R."/>
            <person name="Pangilinan J."/>
            <person name="Park H.-J."/>
            <person name="Ramirez L."/>
            <person name="Alfaro M."/>
            <person name="Sun H."/>
            <person name="Tritt A."/>
            <person name="Yoshinaga Y."/>
            <person name="Zwiers L.-H."/>
            <person name="Turgeon B."/>
            <person name="Goodwin S."/>
            <person name="Spatafora J."/>
            <person name="Crous P."/>
            <person name="Grigoriev I."/>
        </authorList>
    </citation>
    <scope>NUCLEOTIDE SEQUENCE</scope>
    <source>
        <strain evidence="4">CBS 183.55</strain>
    </source>
</reference>
<dbReference type="RefSeq" id="XP_033442440.1">
    <property type="nucleotide sequence ID" value="XM_033594603.1"/>
</dbReference>
<feature type="transmembrane region" description="Helical" evidence="2">
    <location>
        <begin position="228"/>
        <end position="248"/>
    </location>
</feature>
<feature type="region of interest" description="Disordered" evidence="1">
    <location>
        <begin position="192"/>
        <end position="224"/>
    </location>
</feature>
<name>A0A6A5R634_9PLEO</name>
<proteinExistence type="predicted"/>
<dbReference type="GeneID" id="54352271"/>
<organism evidence="4 5">
    <name type="scientific">Didymella exigua CBS 183.55</name>
    <dbReference type="NCBI Taxonomy" id="1150837"/>
    <lineage>
        <taxon>Eukaryota</taxon>
        <taxon>Fungi</taxon>
        <taxon>Dikarya</taxon>
        <taxon>Ascomycota</taxon>
        <taxon>Pezizomycotina</taxon>
        <taxon>Dothideomycetes</taxon>
        <taxon>Pleosporomycetidae</taxon>
        <taxon>Pleosporales</taxon>
        <taxon>Pleosporineae</taxon>
        <taxon>Didymellaceae</taxon>
        <taxon>Didymella</taxon>
    </lineage>
</organism>
<feature type="region of interest" description="Disordered" evidence="1">
    <location>
        <begin position="28"/>
        <end position="68"/>
    </location>
</feature>
<feature type="signal peptide" evidence="3">
    <location>
        <begin position="1"/>
        <end position="18"/>
    </location>
</feature>
<evidence type="ECO:0000256" key="3">
    <source>
        <dbReference type="SAM" id="SignalP"/>
    </source>
</evidence>
<dbReference type="AlphaFoldDB" id="A0A6A5R634"/>
<sequence length="249" mass="27376">MKLYNLLFTALLIPSVIGVSVAPKPKPGPLGPLPSWPGQSTKDPTPRFKAPPKTFQPPPPQSQPDPVYQLQRTQDPNQVVPDVFGNSLVSYSNLPESAQNKYYYIDLINEVNRWRLYTSVRLQTQKTYILQLNATNMPLGSNYTIQTVEYNTYYSPRYWQSAWYQYKAADDKTDHSTDHDVSALEVEDSLDASSSFTTSPSSTRSSSSTGASSSDTSSSDTHSAGVSAGPYIVTLAGALAIAILYAMMD</sequence>
<accession>A0A6A5R634</accession>
<gene>
    <name evidence="4" type="ORF">M421DRAFT_427193</name>
</gene>
<feature type="compositionally biased region" description="Pro residues" evidence="1">
    <location>
        <begin position="54"/>
        <end position="63"/>
    </location>
</feature>